<evidence type="ECO:0000313" key="1">
    <source>
        <dbReference type="EnsemblProtists" id="HpaP814110"/>
    </source>
</evidence>
<dbReference type="HOGENOM" id="CLU_2983184_0_0_1"/>
<accession>M4C4U0</accession>
<evidence type="ECO:0000313" key="2">
    <source>
        <dbReference type="Proteomes" id="UP000011713"/>
    </source>
</evidence>
<dbReference type="InParanoid" id="M4C4U0"/>
<proteinExistence type="predicted"/>
<dbReference type="Proteomes" id="UP000011713">
    <property type="component" value="Unassembled WGS sequence"/>
</dbReference>
<name>M4C4U0_HYAAE</name>
<sequence>MHRRRAEATTYKRCLLNTTLDSAWCKGALPAGFEPATYRSCKRVTIVTYARDYCDVRT</sequence>
<organism evidence="1 2">
    <name type="scientific">Hyaloperonospora arabidopsidis (strain Emoy2)</name>
    <name type="common">Downy mildew agent</name>
    <name type="synonym">Peronospora arabidopsidis</name>
    <dbReference type="NCBI Taxonomy" id="559515"/>
    <lineage>
        <taxon>Eukaryota</taxon>
        <taxon>Sar</taxon>
        <taxon>Stramenopiles</taxon>
        <taxon>Oomycota</taxon>
        <taxon>Peronosporomycetes</taxon>
        <taxon>Peronosporales</taxon>
        <taxon>Peronosporaceae</taxon>
        <taxon>Hyaloperonospora</taxon>
    </lineage>
</organism>
<dbReference type="VEuPathDB" id="FungiDB:HpaG814110"/>
<dbReference type="EnsemblProtists" id="HpaT814110">
    <property type="protein sequence ID" value="HpaP814110"/>
    <property type="gene ID" value="HpaG814110"/>
</dbReference>
<dbReference type="AlphaFoldDB" id="M4C4U0"/>
<keyword evidence="2" id="KW-1185">Reference proteome</keyword>
<reference evidence="2" key="1">
    <citation type="journal article" date="2010" name="Science">
        <title>Signatures of adaptation to obligate biotrophy in the Hyaloperonospora arabidopsidis genome.</title>
        <authorList>
            <person name="Baxter L."/>
            <person name="Tripathy S."/>
            <person name="Ishaque N."/>
            <person name="Boot N."/>
            <person name="Cabral A."/>
            <person name="Kemen E."/>
            <person name="Thines M."/>
            <person name="Ah-Fong A."/>
            <person name="Anderson R."/>
            <person name="Badejoko W."/>
            <person name="Bittner-Eddy P."/>
            <person name="Boore J.L."/>
            <person name="Chibucos M.C."/>
            <person name="Coates M."/>
            <person name="Dehal P."/>
            <person name="Delehaunty K."/>
            <person name="Dong S."/>
            <person name="Downton P."/>
            <person name="Dumas B."/>
            <person name="Fabro G."/>
            <person name="Fronick C."/>
            <person name="Fuerstenberg S.I."/>
            <person name="Fulton L."/>
            <person name="Gaulin E."/>
            <person name="Govers F."/>
            <person name="Hughes L."/>
            <person name="Humphray S."/>
            <person name="Jiang R.H."/>
            <person name="Judelson H."/>
            <person name="Kamoun S."/>
            <person name="Kyung K."/>
            <person name="Meijer H."/>
            <person name="Minx P."/>
            <person name="Morris P."/>
            <person name="Nelson J."/>
            <person name="Phuntumart V."/>
            <person name="Qutob D."/>
            <person name="Rehmany A."/>
            <person name="Rougon-Cardoso A."/>
            <person name="Ryden P."/>
            <person name="Torto-Alalibo T."/>
            <person name="Studholme D."/>
            <person name="Wang Y."/>
            <person name="Win J."/>
            <person name="Wood J."/>
            <person name="Clifton S.W."/>
            <person name="Rogers J."/>
            <person name="Van den Ackerveken G."/>
            <person name="Jones J.D."/>
            <person name="McDowell J.M."/>
            <person name="Beynon J."/>
            <person name="Tyler B.M."/>
        </authorList>
    </citation>
    <scope>NUCLEOTIDE SEQUENCE [LARGE SCALE GENOMIC DNA]</scope>
    <source>
        <strain evidence="2">Emoy2</strain>
    </source>
</reference>
<reference evidence="1" key="2">
    <citation type="submission" date="2015-06" db="UniProtKB">
        <authorList>
            <consortium name="EnsemblProtists"/>
        </authorList>
    </citation>
    <scope>IDENTIFICATION</scope>
    <source>
        <strain evidence="1">Emoy2</strain>
    </source>
</reference>
<dbReference type="EMBL" id="JH598249">
    <property type="status" value="NOT_ANNOTATED_CDS"/>
    <property type="molecule type" value="Genomic_DNA"/>
</dbReference>
<protein>
    <submittedName>
        <fullName evidence="1">Uncharacterized protein</fullName>
    </submittedName>
</protein>